<reference evidence="2" key="2">
    <citation type="journal article" date="2011" name="Microb. Ecol.">
        <title>Taxonomic and Functional Metagenomic Profiling of the Microbial Community in the Anoxic Sediment of a Sub-saline Shallow Lake (Laguna de Carrizo, Central Spain).</title>
        <authorList>
            <person name="Ferrer M."/>
            <person name="Guazzaroni M.E."/>
            <person name="Richter M."/>
            <person name="Garcia-Salamanca A."/>
            <person name="Yarza P."/>
            <person name="Suarez-Suarez A."/>
            <person name="Solano J."/>
            <person name="Alcaide M."/>
            <person name="van Dillewijn P."/>
            <person name="Molina-Henares M.A."/>
            <person name="Lopez-Cortes N."/>
            <person name="Al-Ramahi Y."/>
            <person name="Guerrero C."/>
            <person name="Acosta A."/>
            <person name="de Eugenio L.I."/>
            <person name="Martinez V."/>
            <person name="Marques S."/>
            <person name="Rojo F."/>
            <person name="Santero E."/>
            <person name="Genilloud O."/>
            <person name="Perez-Perez J."/>
            <person name="Rossello-Mora R."/>
            <person name="Ramos J.L."/>
        </authorList>
    </citation>
    <scope>NUCLEOTIDE SEQUENCE</scope>
</reference>
<keyword evidence="1" id="KW-1133">Transmembrane helix</keyword>
<protein>
    <submittedName>
        <fullName evidence="2">Sterol desaturase-like protein</fullName>
    </submittedName>
</protein>
<name>D9PFN3_9ZZZZ</name>
<feature type="transmembrane region" description="Helical" evidence="1">
    <location>
        <begin position="44"/>
        <end position="73"/>
    </location>
</feature>
<gene>
    <name evidence="2" type="ORF">LDC_0317</name>
</gene>
<sequence length="81" mass="9049">MTEFVNHHEATIRLAFFFGILLLIGLVEILAPRRPLTTSKVSRWFGNLGVVVIGTVLLRGIFPVTAVQLAFWVDQKGWGNV</sequence>
<organism evidence="2">
    <name type="scientific">sediment metagenome</name>
    <dbReference type="NCBI Taxonomy" id="749907"/>
    <lineage>
        <taxon>unclassified sequences</taxon>
        <taxon>metagenomes</taxon>
        <taxon>ecological metagenomes</taxon>
    </lineage>
</organism>
<dbReference type="EMBL" id="ADZX01000095">
    <property type="protein sequence ID" value="EFK97633.1"/>
    <property type="molecule type" value="Genomic_DNA"/>
</dbReference>
<accession>D9PFN3</accession>
<proteinExistence type="predicted"/>
<keyword evidence="1" id="KW-0472">Membrane</keyword>
<keyword evidence="1" id="KW-0812">Transmembrane</keyword>
<feature type="transmembrane region" description="Helical" evidence="1">
    <location>
        <begin position="12"/>
        <end position="32"/>
    </location>
</feature>
<dbReference type="AlphaFoldDB" id="D9PFN3"/>
<comment type="caution">
    <text evidence="2">The sequence shown here is derived from an EMBL/GenBank/DDBJ whole genome shotgun (WGS) entry which is preliminary data.</text>
</comment>
<reference evidence="2" key="1">
    <citation type="submission" date="2010-07" db="EMBL/GenBank/DDBJ databases">
        <authorList>
            <consortium name="CONSOLIDER consortium CSD2007-00005"/>
            <person name="Guazzaroni M.-E."/>
            <person name="Richter M."/>
            <person name="Garcia-Salamanca A."/>
            <person name="Yarza P."/>
            <person name="Ferrer M."/>
        </authorList>
    </citation>
    <scope>NUCLEOTIDE SEQUENCE</scope>
</reference>
<evidence type="ECO:0000313" key="2">
    <source>
        <dbReference type="EMBL" id="EFK97633.1"/>
    </source>
</evidence>
<evidence type="ECO:0000256" key="1">
    <source>
        <dbReference type="SAM" id="Phobius"/>
    </source>
</evidence>